<dbReference type="AlphaFoldDB" id="A0A4Y5Z9X1"/>
<dbReference type="OrthoDB" id="6002199at2"/>
<evidence type="ECO:0000313" key="1">
    <source>
        <dbReference type="EMBL" id="QDE40918.1"/>
    </source>
</evidence>
<dbReference type="Proteomes" id="UP000316093">
    <property type="component" value="Chromosome"/>
</dbReference>
<dbReference type="KEGG" id="lpy:FIV34_17715"/>
<dbReference type="EMBL" id="CP041046">
    <property type="protein sequence ID" value="QDE40918.1"/>
    <property type="molecule type" value="Genomic_DNA"/>
</dbReference>
<dbReference type="RefSeq" id="WP_139984843.1">
    <property type="nucleotide sequence ID" value="NZ_CP041046.1"/>
</dbReference>
<keyword evidence="2" id="KW-1185">Reference proteome</keyword>
<organism evidence="1 2">
    <name type="scientific">Luteibacter pinisoli</name>
    <dbReference type="NCBI Taxonomy" id="2589080"/>
    <lineage>
        <taxon>Bacteria</taxon>
        <taxon>Pseudomonadati</taxon>
        <taxon>Pseudomonadota</taxon>
        <taxon>Gammaproteobacteria</taxon>
        <taxon>Lysobacterales</taxon>
        <taxon>Rhodanobacteraceae</taxon>
        <taxon>Luteibacter</taxon>
    </lineage>
</organism>
<name>A0A4Y5Z9X1_9GAMM</name>
<evidence type="ECO:0000313" key="2">
    <source>
        <dbReference type="Proteomes" id="UP000316093"/>
    </source>
</evidence>
<proteinExistence type="predicted"/>
<sequence>MRSEKVARELAGPLYGQEPWPIRFYTHSFMAACFNTLACSFIYNHYQFGTQKKDWAGRISDGPSGPPPNDRGVLWNSGHIIMPKKGETFPGPVELAWTSLDGTPFQASVDLDDLFKERLVLHNVVRENVQEPWLKYLAVQPLSPKILVELDDRTVSVYMKAIIATVQERVPGEPATRLRIEPVLAWKHTY</sequence>
<gene>
    <name evidence="1" type="ORF">FIV34_17715</name>
</gene>
<protein>
    <submittedName>
        <fullName evidence="1">Uncharacterized protein</fullName>
    </submittedName>
</protein>
<reference evidence="1 2" key="1">
    <citation type="submission" date="2019-06" db="EMBL/GenBank/DDBJ databases">
        <title>A complete genome sequence for Luteibacter pinisoli MAH-14.</title>
        <authorList>
            <person name="Baltrus D.A."/>
        </authorList>
    </citation>
    <scope>NUCLEOTIDE SEQUENCE [LARGE SCALE GENOMIC DNA]</scope>
    <source>
        <strain evidence="1 2">MAH-14</strain>
    </source>
</reference>
<accession>A0A4Y5Z9X1</accession>